<name>A0ABS6V778_9SPHN</name>
<feature type="transmembrane region" description="Helical" evidence="1">
    <location>
        <begin position="85"/>
        <end position="105"/>
    </location>
</feature>
<protein>
    <submittedName>
        <fullName evidence="2">Tryptophan-rich sensory protein</fullName>
    </submittedName>
</protein>
<dbReference type="Proteomes" id="UP000698028">
    <property type="component" value="Unassembled WGS sequence"/>
</dbReference>
<dbReference type="InterPro" id="IPR004307">
    <property type="entry name" value="TspO_MBR"/>
</dbReference>
<keyword evidence="3" id="KW-1185">Reference proteome</keyword>
<feature type="transmembrane region" description="Helical" evidence="1">
    <location>
        <begin position="137"/>
        <end position="158"/>
    </location>
</feature>
<gene>
    <name evidence="2" type="ORF">KTQ36_08685</name>
</gene>
<reference evidence="2 3" key="1">
    <citation type="submission" date="2021-07" db="EMBL/GenBank/DDBJ databases">
        <title>The draft genome sequence of Sphingomicrobium sp. B8.</title>
        <authorList>
            <person name="Mu L."/>
        </authorList>
    </citation>
    <scope>NUCLEOTIDE SEQUENCE [LARGE SCALE GENOMIC DNA]</scope>
    <source>
        <strain evidence="2 3">B8</strain>
    </source>
</reference>
<sequence length="170" mass="19041">MTDTTRDDRGIWKRALWLVPLVVIGGSLSGIGFGPDQWYSELEKPPFQPPSYLFGIVWPALYTMIALALATVLNEPRTSQRDQAVGMWIVQLVLNFAWSYVFFGAKAIDVAQWHLLAIVITAALTAGRFFRIRPLAGWLMVPYLLWLIFAYTLNSAIVDLNPGAARPLFG</sequence>
<keyword evidence="1" id="KW-0812">Transmembrane</keyword>
<dbReference type="RefSeq" id="WP_218633280.1">
    <property type="nucleotide sequence ID" value="NZ_JAHVAH010000001.1"/>
</dbReference>
<keyword evidence="1" id="KW-1133">Transmembrane helix</keyword>
<feature type="transmembrane region" description="Helical" evidence="1">
    <location>
        <begin position="15"/>
        <end position="33"/>
    </location>
</feature>
<dbReference type="EMBL" id="JAHVAH010000001">
    <property type="protein sequence ID" value="MBW0145368.1"/>
    <property type="molecule type" value="Genomic_DNA"/>
</dbReference>
<keyword evidence="1" id="KW-0472">Membrane</keyword>
<proteinExistence type="predicted"/>
<dbReference type="Pfam" id="PF03073">
    <property type="entry name" value="TspO_MBR"/>
    <property type="match status" value="1"/>
</dbReference>
<accession>A0ABS6V778</accession>
<feature type="transmembrane region" description="Helical" evidence="1">
    <location>
        <begin position="111"/>
        <end position="130"/>
    </location>
</feature>
<dbReference type="PANTHER" id="PTHR10057:SF0">
    <property type="entry name" value="TRANSLOCATOR PROTEIN"/>
    <property type="match status" value="1"/>
</dbReference>
<evidence type="ECO:0000313" key="2">
    <source>
        <dbReference type="EMBL" id="MBW0145368.1"/>
    </source>
</evidence>
<comment type="caution">
    <text evidence="2">The sequence shown here is derived from an EMBL/GenBank/DDBJ whole genome shotgun (WGS) entry which is preliminary data.</text>
</comment>
<dbReference type="PANTHER" id="PTHR10057">
    <property type="entry name" value="PERIPHERAL-TYPE BENZODIAZEPINE RECEPTOR"/>
    <property type="match status" value="1"/>
</dbReference>
<evidence type="ECO:0000313" key="3">
    <source>
        <dbReference type="Proteomes" id="UP000698028"/>
    </source>
</evidence>
<organism evidence="2 3">
    <name type="scientific">Sphingomicrobium clamense</name>
    <dbReference type="NCBI Taxonomy" id="2851013"/>
    <lineage>
        <taxon>Bacteria</taxon>
        <taxon>Pseudomonadati</taxon>
        <taxon>Pseudomonadota</taxon>
        <taxon>Alphaproteobacteria</taxon>
        <taxon>Sphingomonadales</taxon>
        <taxon>Sphingomonadaceae</taxon>
        <taxon>Sphingomicrobium</taxon>
    </lineage>
</organism>
<evidence type="ECO:0000256" key="1">
    <source>
        <dbReference type="SAM" id="Phobius"/>
    </source>
</evidence>
<feature type="transmembrane region" description="Helical" evidence="1">
    <location>
        <begin position="53"/>
        <end position="73"/>
    </location>
</feature>
<dbReference type="CDD" id="cd15904">
    <property type="entry name" value="TSPO_MBR"/>
    <property type="match status" value="1"/>
</dbReference>
<dbReference type="PIRSF" id="PIRSF005859">
    <property type="entry name" value="PBR"/>
    <property type="match status" value="1"/>
</dbReference>